<feature type="non-terminal residue" evidence="1">
    <location>
        <position position="1"/>
    </location>
</feature>
<dbReference type="AlphaFoldDB" id="A0AAV5VF13"/>
<keyword evidence="2" id="KW-1185">Reference proteome</keyword>
<dbReference type="EMBL" id="BTSY01000003">
    <property type="protein sequence ID" value="GMT18307.1"/>
    <property type="molecule type" value="Genomic_DNA"/>
</dbReference>
<evidence type="ECO:0000313" key="1">
    <source>
        <dbReference type="EMBL" id="GMT18307.1"/>
    </source>
</evidence>
<dbReference type="Proteomes" id="UP001432322">
    <property type="component" value="Unassembled WGS sequence"/>
</dbReference>
<organism evidence="1 2">
    <name type="scientific">Pristionchus fissidentatus</name>
    <dbReference type="NCBI Taxonomy" id="1538716"/>
    <lineage>
        <taxon>Eukaryota</taxon>
        <taxon>Metazoa</taxon>
        <taxon>Ecdysozoa</taxon>
        <taxon>Nematoda</taxon>
        <taxon>Chromadorea</taxon>
        <taxon>Rhabditida</taxon>
        <taxon>Rhabditina</taxon>
        <taxon>Diplogasteromorpha</taxon>
        <taxon>Diplogasteroidea</taxon>
        <taxon>Neodiplogasteridae</taxon>
        <taxon>Pristionchus</taxon>
    </lineage>
</organism>
<accession>A0AAV5VF13</accession>
<proteinExistence type="predicted"/>
<comment type="caution">
    <text evidence="1">The sequence shown here is derived from an EMBL/GenBank/DDBJ whole genome shotgun (WGS) entry which is preliminary data.</text>
</comment>
<protein>
    <submittedName>
        <fullName evidence="1">Uncharacterized protein</fullName>
    </submittedName>
</protein>
<sequence length="77" mass="8922">GRGQLLRLRPRKMRGSCRRLVLLVPRVLLGRVLPQIPLLGDTGGDRECWLRRGRLLRAVLPVQRLRATISFRTLSRR</sequence>
<gene>
    <name evidence="1" type="ORF">PFISCL1PPCAC_9604</name>
</gene>
<evidence type="ECO:0000313" key="2">
    <source>
        <dbReference type="Proteomes" id="UP001432322"/>
    </source>
</evidence>
<reference evidence="1" key="1">
    <citation type="submission" date="2023-10" db="EMBL/GenBank/DDBJ databases">
        <title>Genome assembly of Pristionchus species.</title>
        <authorList>
            <person name="Yoshida K."/>
            <person name="Sommer R.J."/>
        </authorList>
    </citation>
    <scope>NUCLEOTIDE SEQUENCE</scope>
    <source>
        <strain evidence="1">RS5133</strain>
    </source>
</reference>
<name>A0AAV5VF13_9BILA</name>